<evidence type="ECO:0000259" key="16">
    <source>
        <dbReference type="PROSITE" id="PS51195"/>
    </source>
</evidence>
<feature type="short sequence motif" description="Q motif" evidence="11">
    <location>
        <begin position="228"/>
        <end position="256"/>
    </location>
</feature>
<dbReference type="EC" id="3.6.4.13" evidence="2"/>
<dbReference type="InterPro" id="IPR027417">
    <property type="entry name" value="P-loop_NTPase"/>
</dbReference>
<dbReference type="PROSITE" id="PS51192">
    <property type="entry name" value="HELICASE_ATP_BIND_1"/>
    <property type="match status" value="1"/>
</dbReference>
<dbReference type="GO" id="GO:0005829">
    <property type="term" value="C:cytosol"/>
    <property type="evidence" value="ECO:0007669"/>
    <property type="project" value="TreeGrafter"/>
</dbReference>
<feature type="domain" description="Helicase ATP-binding" evidence="14">
    <location>
        <begin position="259"/>
        <end position="435"/>
    </location>
</feature>
<dbReference type="GO" id="GO:0042254">
    <property type="term" value="P:ribosome biogenesis"/>
    <property type="evidence" value="ECO:0007669"/>
    <property type="project" value="UniProtKB-KW"/>
</dbReference>
<evidence type="ECO:0000256" key="5">
    <source>
        <dbReference type="ARBA" id="ARBA00022801"/>
    </source>
</evidence>
<evidence type="ECO:0000313" key="17">
    <source>
        <dbReference type="EMBL" id="PKI85388.1"/>
    </source>
</evidence>
<comment type="catalytic activity">
    <reaction evidence="10">
        <text>ATP + H2O = ADP + phosphate + H(+)</text>
        <dbReference type="Rhea" id="RHEA:13065"/>
        <dbReference type="ChEBI" id="CHEBI:15377"/>
        <dbReference type="ChEBI" id="CHEBI:15378"/>
        <dbReference type="ChEBI" id="CHEBI:30616"/>
        <dbReference type="ChEBI" id="CHEBI:43474"/>
        <dbReference type="ChEBI" id="CHEBI:456216"/>
        <dbReference type="EC" id="3.6.4.13"/>
    </reaction>
</comment>
<feature type="domain" description="Helicase C-terminal" evidence="15">
    <location>
        <begin position="472"/>
        <end position="620"/>
    </location>
</feature>
<keyword evidence="5 12" id="KW-0378">Hydrolase</keyword>
<dbReference type="InterPro" id="IPR014014">
    <property type="entry name" value="RNA_helicase_DEAD_Q_motif"/>
</dbReference>
<dbReference type="Pfam" id="PF00270">
    <property type="entry name" value="DEAD"/>
    <property type="match status" value="1"/>
</dbReference>
<evidence type="ECO:0000256" key="3">
    <source>
        <dbReference type="ARBA" id="ARBA00022517"/>
    </source>
</evidence>
<evidence type="ECO:0000256" key="10">
    <source>
        <dbReference type="ARBA" id="ARBA00047984"/>
    </source>
</evidence>
<dbReference type="STRING" id="2020962.A0A2N1JFS0"/>
<evidence type="ECO:0000256" key="1">
    <source>
        <dbReference type="ARBA" id="ARBA00004123"/>
    </source>
</evidence>
<feature type="compositionally biased region" description="Acidic residues" evidence="13">
    <location>
        <begin position="133"/>
        <end position="151"/>
    </location>
</feature>
<dbReference type="InterPro" id="IPR014001">
    <property type="entry name" value="Helicase_ATP-bd"/>
</dbReference>
<keyword evidence="18" id="KW-1185">Reference proteome</keyword>
<dbReference type="PANTHER" id="PTHR47959:SF1">
    <property type="entry name" value="ATP-DEPENDENT RNA HELICASE DBPA"/>
    <property type="match status" value="1"/>
</dbReference>
<evidence type="ECO:0000259" key="14">
    <source>
        <dbReference type="PROSITE" id="PS51192"/>
    </source>
</evidence>
<dbReference type="GeneID" id="80899830"/>
<dbReference type="InterPro" id="IPR001650">
    <property type="entry name" value="Helicase_C-like"/>
</dbReference>
<dbReference type="GO" id="GO:0010467">
    <property type="term" value="P:gene expression"/>
    <property type="evidence" value="ECO:0007669"/>
    <property type="project" value="UniProtKB-ARBA"/>
</dbReference>
<dbReference type="GO" id="GO:0016787">
    <property type="term" value="F:hydrolase activity"/>
    <property type="evidence" value="ECO:0007669"/>
    <property type="project" value="UniProtKB-KW"/>
</dbReference>
<keyword evidence="3" id="KW-0690">Ribosome biogenesis</keyword>
<keyword evidence="7 12" id="KW-0067">ATP-binding</keyword>
<evidence type="ECO:0000256" key="12">
    <source>
        <dbReference type="RuleBase" id="RU000492"/>
    </source>
</evidence>
<sequence length="791" mass="88461">MMQKRGRAKHDDFVMTLDSDEEEERVESNLKRAEPSSKGKKAKARISEREKIVDDGRSAANAHSANATENLEMGQAFEFDVADEYSALPTAQDWNFHATGASGANHADASGTAVDEIIARHREAGKIPVEMLSTEEEDALASDLESEESGGEEFGGAARNNVEDDEGEEEEEDPLQEPKDEEAEEEEEEEEEEAFADDDDMSDDDETRERKDAYFAQDAKEEPSEPKVSFASFRLNRNLQRAIASLGFEKPTPIQARTIPLALAGKDSVASAVTGSGKTAAFLIPILERLSYRAKGAEASKSRVLILCPTRELAIQCASVGKALAKYTGIRFCLCVGGLSLKTQETELKTRPDVIVATPGRLIDHMRNSASFGLDDIEILVIDEADRMLEDGFEAELNEIVQACPTKRQTMLFSATMTDNVDQLVRLSLDRPVRLFVDPKKSTNANLVQEFVRVRAPSGADRAVEEEQRAAMLLTLCMRTFRNQVIIFVRSKKLAHQLKILFGLLGLSASELHGDLSQEQRMQSLVHFRDGKVDFLLATDLASRGIDIRGVQAVINYDMPAQLEQYLHRVGRTARAGRQGRSVTLVGEGDRRLLKAVLKRTQLEQVKHRLLPPDMVQKLANTVVSLKPEMDAILEEEKEERALRQAEMELRKGENMIAHKDEIYSRPARTWFQSEKEKAASKDIARAEYIAKVDTGKRKQEKDRFAGLSRRKKRNKLMREEDAKEDNREILASIRSAKRAQRPKELGVYEPNVKKQSKATKKRKPTKATQAAAKKSGTFSRDMSGSRGKRR</sequence>
<dbReference type="GO" id="GO:0003723">
    <property type="term" value="F:RNA binding"/>
    <property type="evidence" value="ECO:0007669"/>
    <property type="project" value="UniProtKB-KW"/>
</dbReference>
<dbReference type="RefSeq" id="XP_056061159.1">
    <property type="nucleotide sequence ID" value="XM_056205184.1"/>
</dbReference>
<evidence type="ECO:0000313" key="18">
    <source>
        <dbReference type="Proteomes" id="UP000232875"/>
    </source>
</evidence>
<keyword evidence="8" id="KW-0694">RNA-binding</keyword>
<feature type="compositionally biased region" description="Basic and acidic residues" evidence="13">
    <location>
        <begin position="26"/>
        <end position="37"/>
    </location>
</feature>
<comment type="similarity">
    <text evidence="12">Belongs to the DEAD box helicase family.</text>
</comment>
<dbReference type="SMART" id="SM00490">
    <property type="entry name" value="HELICc"/>
    <property type="match status" value="1"/>
</dbReference>
<evidence type="ECO:0000259" key="15">
    <source>
        <dbReference type="PROSITE" id="PS51194"/>
    </source>
</evidence>
<dbReference type="CDD" id="cd17947">
    <property type="entry name" value="DEADc_DDX27"/>
    <property type="match status" value="1"/>
</dbReference>
<dbReference type="CDD" id="cd18787">
    <property type="entry name" value="SF2_C_DEAD"/>
    <property type="match status" value="1"/>
</dbReference>
<evidence type="ECO:0000256" key="11">
    <source>
        <dbReference type="PROSITE-ProRule" id="PRU00552"/>
    </source>
</evidence>
<dbReference type="PROSITE" id="PS00039">
    <property type="entry name" value="DEAD_ATP_HELICASE"/>
    <property type="match status" value="1"/>
</dbReference>
<feature type="domain" description="DEAD-box RNA helicase Q" evidence="16">
    <location>
        <begin position="228"/>
        <end position="256"/>
    </location>
</feature>
<feature type="compositionally biased region" description="Acidic residues" evidence="13">
    <location>
        <begin position="163"/>
        <end position="206"/>
    </location>
</feature>
<reference evidence="17 18" key="1">
    <citation type="submission" date="2017-10" db="EMBL/GenBank/DDBJ databases">
        <title>A novel species of cold-tolerant Malassezia isolated from bats.</title>
        <authorList>
            <person name="Lorch J.M."/>
            <person name="Palmer J.M."/>
            <person name="Vanderwolf K.J."/>
            <person name="Schmidt K.Z."/>
            <person name="Verant M.L."/>
            <person name="Weller T.J."/>
            <person name="Blehert D.S."/>
        </authorList>
    </citation>
    <scope>NUCLEOTIDE SEQUENCE [LARGE SCALE GENOMIC DNA]</scope>
    <source>
        <strain evidence="17 18">NWHC:44797-103</strain>
    </source>
</reference>
<proteinExistence type="inferred from homology"/>
<dbReference type="SUPFAM" id="SSF52540">
    <property type="entry name" value="P-loop containing nucleoside triphosphate hydrolases"/>
    <property type="match status" value="1"/>
</dbReference>
<name>A0A2N1JFS0_9BASI</name>
<evidence type="ECO:0000256" key="9">
    <source>
        <dbReference type="ARBA" id="ARBA00023242"/>
    </source>
</evidence>
<feature type="region of interest" description="Disordered" evidence="13">
    <location>
        <begin position="1"/>
        <end position="67"/>
    </location>
</feature>
<dbReference type="EMBL" id="KZ454987">
    <property type="protein sequence ID" value="PKI85388.1"/>
    <property type="molecule type" value="Genomic_DNA"/>
</dbReference>
<dbReference type="Gene3D" id="3.40.50.300">
    <property type="entry name" value="P-loop containing nucleotide triphosphate hydrolases"/>
    <property type="match status" value="2"/>
</dbReference>
<comment type="subcellular location">
    <subcellularLocation>
        <location evidence="1">Nucleus</location>
    </subcellularLocation>
</comment>
<dbReference type="PROSITE" id="PS51195">
    <property type="entry name" value="Q_MOTIF"/>
    <property type="match status" value="1"/>
</dbReference>
<evidence type="ECO:0000256" key="2">
    <source>
        <dbReference type="ARBA" id="ARBA00012552"/>
    </source>
</evidence>
<dbReference type="PANTHER" id="PTHR47959">
    <property type="entry name" value="ATP-DEPENDENT RNA HELICASE RHLE-RELATED"/>
    <property type="match status" value="1"/>
</dbReference>
<dbReference type="Pfam" id="PF00271">
    <property type="entry name" value="Helicase_C"/>
    <property type="match status" value="1"/>
</dbReference>
<keyword evidence="4 12" id="KW-0547">Nucleotide-binding</keyword>
<evidence type="ECO:0000256" key="8">
    <source>
        <dbReference type="ARBA" id="ARBA00022884"/>
    </source>
</evidence>
<keyword evidence="9" id="KW-0539">Nucleus</keyword>
<evidence type="ECO:0000256" key="13">
    <source>
        <dbReference type="SAM" id="MobiDB-lite"/>
    </source>
</evidence>
<dbReference type="Proteomes" id="UP000232875">
    <property type="component" value="Unassembled WGS sequence"/>
</dbReference>
<feature type="compositionally biased region" description="Basic residues" evidence="13">
    <location>
        <begin position="755"/>
        <end position="766"/>
    </location>
</feature>
<dbReference type="GO" id="GO:0003724">
    <property type="term" value="F:RNA helicase activity"/>
    <property type="evidence" value="ECO:0007669"/>
    <property type="project" value="UniProtKB-EC"/>
</dbReference>
<organism evidence="17 18">
    <name type="scientific">Malassezia vespertilionis</name>
    <dbReference type="NCBI Taxonomy" id="2020962"/>
    <lineage>
        <taxon>Eukaryota</taxon>
        <taxon>Fungi</taxon>
        <taxon>Dikarya</taxon>
        <taxon>Basidiomycota</taxon>
        <taxon>Ustilaginomycotina</taxon>
        <taxon>Malasseziomycetes</taxon>
        <taxon>Malasseziales</taxon>
        <taxon>Malasseziaceae</taxon>
        <taxon>Malassezia</taxon>
    </lineage>
</organism>
<dbReference type="AlphaFoldDB" id="A0A2N1JFS0"/>
<evidence type="ECO:0000256" key="4">
    <source>
        <dbReference type="ARBA" id="ARBA00022741"/>
    </source>
</evidence>
<feature type="region of interest" description="Disordered" evidence="13">
    <location>
        <begin position="734"/>
        <end position="791"/>
    </location>
</feature>
<dbReference type="OrthoDB" id="10259843at2759"/>
<protein>
    <recommendedName>
        <fullName evidence="2">RNA helicase</fullName>
        <ecNumber evidence="2">3.6.4.13</ecNumber>
    </recommendedName>
</protein>
<dbReference type="InterPro" id="IPR011545">
    <property type="entry name" value="DEAD/DEAH_box_helicase_dom"/>
</dbReference>
<keyword evidence="6 12" id="KW-0347">Helicase</keyword>
<gene>
    <name evidence="17" type="primary">DRS1</name>
    <name evidence="17" type="ORF">MVES_000302</name>
</gene>
<feature type="compositionally biased region" description="Basic and acidic residues" evidence="13">
    <location>
        <begin position="45"/>
        <end position="57"/>
    </location>
</feature>
<dbReference type="PROSITE" id="PS51194">
    <property type="entry name" value="HELICASE_CTER"/>
    <property type="match status" value="1"/>
</dbReference>
<dbReference type="InterPro" id="IPR000629">
    <property type="entry name" value="RNA-helicase_DEAD-box_CS"/>
</dbReference>
<dbReference type="SMART" id="SM00487">
    <property type="entry name" value="DEXDc"/>
    <property type="match status" value="1"/>
</dbReference>
<dbReference type="GO" id="GO:0005634">
    <property type="term" value="C:nucleus"/>
    <property type="evidence" value="ECO:0007669"/>
    <property type="project" value="UniProtKB-SubCell"/>
</dbReference>
<accession>A0A2N1JFS0</accession>
<feature type="compositionally biased region" description="Low complexity" evidence="13">
    <location>
        <begin position="767"/>
        <end position="776"/>
    </location>
</feature>
<evidence type="ECO:0000256" key="6">
    <source>
        <dbReference type="ARBA" id="ARBA00022806"/>
    </source>
</evidence>
<dbReference type="InterPro" id="IPR050079">
    <property type="entry name" value="DEAD_box_RNA_helicase"/>
</dbReference>
<evidence type="ECO:0000256" key="7">
    <source>
        <dbReference type="ARBA" id="ARBA00022840"/>
    </source>
</evidence>
<dbReference type="GO" id="GO:0005524">
    <property type="term" value="F:ATP binding"/>
    <property type="evidence" value="ECO:0007669"/>
    <property type="project" value="UniProtKB-KW"/>
</dbReference>
<feature type="region of interest" description="Disordered" evidence="13">
    <location>
        <begin position="125"/>
        <end position="210"/>
    </location>
</feature>